<dbReference type="AlphaFoldDB" id="A0A919N812"/>
<evidence type="ECO:0000256" key="1">
    <source>
        <dbReference type="SAM" id="MobiDB-lite"/>
    </source>
</evidence>
<name>A0A919N812_9ACTN</name>
<evidence type="ECO:0000313" key="2">
    <source>
        <dbReference type="EMBL" id="GIF06178.1"/>
    </source>
</evidence>
<organism evidence="2 3">
    <name type="scientific">Actinoplanes siamensis</name>
    <dbReference type="NCBI Taxonomy" id="1223317"/>
    <lineage>
        <taxon>Bacteria</taxon>
        <taxon>Bacillati</taxon>
        <taxon>Actinomycetota</taxon>
        <taxon>Actinomycetes</taxon>
        <taxon>Micromonosporales</taxon>
        <taxon>Micromonosporaceae</taxon>
        <taxon>Actinoplanes</taxon>
    </lineage>
</organism>
<sequence>MSVQIVVPAGRGGDLAAGASTAIAAPFFPRRWPRDVEADRTRATRADPRSHPDRIALPADPRRQPSSTGSVRGEPGAQPRDLGRHTGVCRAR</sequence>
<comment type="caution">
    <text evidence="2">The sequence shown here is derived from an EMBL/GenBank/DDBJ whole genome shotgun (WGS) entry which is preliminary data.</text>
</comment>
<proteinExistence type="predicted"/>
<feature type="compositionally biased region" description="Basic and acidic residues" evidence="1">
    <location>
        <begin position="32"/>
        <end position="54"/>
    </location>
</feature>
<evidence type="ECO:0000313" key="3">
    <source>
        <dbReference type="Proteomes" id="UP000629619"/>
    </source>
</evidence>
<protein>
    <submittedName>
        <fullName evidence="2">Uncharacterized protein</fullName>
    </submittedName>
</protein>
<dbReference type="Proteomes" id="UP000629619">
    <property type="component" value="Unassembled WGS sequence"/>
</dbReference>
<keyword evidence="3" id="KW-1185">Reference proteome</keyword>
<reference evidence="2" key="1">
    <citation type="submission" date="2021-01" db="EMBL/GenBank/DDBJ databases">
        <title>Whole genome shotgun sequence of Actinoplanes siamensis NBRC 109076.</title>
        <authorList>
            <person name="Komaki H."/>
            <person name="Tamura T."/>
        </authorList>
    </citation>
    <scope>NUCLEOTIDE SEQUENCE</scope>
    <source>
        <strain evidence="2">NBRC 109076</strain>
    </source>
</reference>
<dbReference type="EMBL" id="BOMW01000034">
    <property type="protein sequence ID" value="GIF06178.1"/>
    <property type="molecule type" value="Genomic_DNA"/>
</dbReference>
<accession>A0A919N812</accession>
<gene>
    <name evidence="2" type="ORF">Asi03nite_37160</name>
</gene>
<feature type="region of interest" description="Disordered" evidence="1">
    <location>
        <begin position="30"/>
        <end position="92"/>
    </location>
</feature>